<organism evidence="1 2">
    <name type="scientific">Ilex paraguariensis</name>
    <name type="common">yerba mate</name>
    <dbReference type="NCBI Taxonomy" id="185542"/>
    <lineage>
        <taxon>Eukaryota</taxon>
        <taxon>Viridiplantae</taxon>
        <taxon>Streptophyta</taxon>
        <taxon>Embryophyta</taxon>
        <taxon>Tracheophyta</taxon>
        <taxon>Spermatophyta</taxon>
        <taxon>Magnoliopsida</taxon>
        <taxon>eudicotyledons</taxon>
        <taxon>Gunneridae</taxon>
        <taxon>Pentapetalae</taxon>
        <taxon>asterids</taxon>
        <taxon>campanulids</taxon>
        <taxon>Aquifoliales</taxon>
        <taxon>Aquifoliaceae</taxon>
        <taxon>Ilex</taxon>
    </lineage>
</organism>
<dbReference type="AlphaFoldDB" id="A0ABC8UXE4"/>
<reference evidence="1 2" key="1">
    <citation type="submission" date="2024-02" db="EMBL/GenBank/DDBJ databases">
        <authorList>
            <person name="Vignale AGUSTIN F."/>
            <person name="Sosa J E."/>
            <person name="Modenutti C."/>
        </authorList>
    </citation>
    <scope>NUCLEOTIDE SEQUENCE [LARGE SCALE GENOMIC DNA]</scope>
</reference>
<keyword evidence="2" id="KW-1185">Reference proteome</keyword>
<gene>
    <name evidence="1" type="ORF">ILEXP_LOCUS56142</name>
</gene>
<name>A0ABC8UXE4_9AQUA</name>
<proteinExistence type="predicted"/>
<evidence type="ECO:0000313" key="1">
    <source>
        <dbReference type="EMBL" id="CAK9185720.1"/>
    </source>
</evidence>
<evidence type="ECO:0000313" key="2">
    <source>
        <dbReference type="Proteomes" id="UP001642360"/>
    </source>
</evidence>
<protein>
    <submittedName>
        <fullName evidence="1">Uncharacterized protein</fullName>
    </submittedName>
</protein>
<dbReference type="Proteomes" id="UP001642360">
    <property type="component" value="Unassembled WGS sequence"/>
</dbReference>
<dbReference type="EMBL" id="CAUOFW020009401">
    <property type="protein sequence ID" value="CAK9185720.1"/>
    <property type="molecule type" value="Genomic_DNA"/>
</dbReference>
<comment type="caution">
    <text evidence="1">The sequence shown here is derived from an EMBL/GenBank/DDBJ whole genome shotgun (WGS) entry which is preliminary data.</text>
</comment>
<sequence length="194" mass="21672">MPSIQTRDDARFTRRLGNGVLIAPGTKNSSAAAATGEIFEKTGSAIGLGPLPRDETLREFPDEQEGLEDVLPEERNLFERMERTKATKQELRRLIRKRIYILATLNATTSLLSTGMLDREKQAKKQQDTEYEGAGGRANDQLKIFRVKVLYGEELTYEQGDLIKENIRDIKADAMVISSLVAEDNGGFNPTDQP</sequence>
<accession>A0ABC8UXE4</accession>